<dbReference type="EMBL" id="CM016553">
    <property type="protein sequence ID" value="TKW33665.1"/>
    <property type="molecule type" value="Genomic_DNA"/>
</dbReference>
<dbReference type="AlphaFoldDB" id="A0A4U6VWY8"/>
<feature type="signal peptide" evidence="1">
    <location>
        <begin position="1"/>
        <end position="15"/>
    </location>
</feature>
<keyword evidence="1" id="KW-0732">Signal</keyword>
<dbReference type="Proteomes" id="UP000298652">
    <property type="component" value="Chromosome 2"/>
</dbReference>
<name>A0A4U6VWY8_SETVI</name>
<sequence length="41" mass="4697">MWQSASVMRCSVTWTCLVSNLEVVKLAFCHKCATVAFRLYL</sequence>
<protein>
    <submittedName>
        <fullName evidence="2">Uncharacterized protein</fullName>
    </submittedName>
</protein>
<keyword evidence="3" id="KW-1185">Reference proteome</keyword>
<evidence type="ECO:0000313" key="2">
    <source>
        <dbReference type="EMBL" id="TKW33665.1"/>
    </source>
</evidence>
<reference evidence="2" key="1">
    <citation type="submission" date="2019-03" db="EMBL/GenBank/DDBJ databases">
        <title>WGS assembly of Setaria viridis.</title>
        <authorList>
            <person name="Huang P."/>
            <person name="Jenkins J."/>
            <person name="Grimwood J."/>
            <person name="Barry K."/>
            <person name="Healey A."/>
            <person name="Mamidi S."/>
            <person name="Sreedasyam A."/>
            <person name="Shu S."/>
            <person name="Feldman M."/>
            <person name="Wu J."/>
            <person name="Yu Y."/>
            <person name="Chen C."/>
            <person name="Johnson J."/>
            <person name="Rokhsar D."/>
            <person name="Baxter I."/>
            <person name="Schmutz J."/>
            <person name="Brutnell T."/>
            <person name="Kellogg E."/>
        </authorList>
    </citation>
    <scope>NUCLEOTIDE SEQUENCE [LARGE SCALE GENOMIC DNA]</scope>
</reference>
<accession>A0A4U6VWY8</accession>
<dbReference type="Gramene" id="TKW33665">
    <property type="protein sequence ID" value="TKW33665"/>
    <property type="gene ID" value="SEVIR_2G254350v2"/>
</dbReference>
<proteinExistence type="predicted"/>
<evidence type="ECO:0000256" key="1">
    <source>
        <dbReference type="SAM" id="SignalP"/>
    </source>
</evidence>
<feature type="chain" id="PRO_5020381281" evidence="1">
    <location>
        <begin position="16"/>
        <end position="41"/>
    </location>
</feature>
<gene>
    <name evidence="2" type="ORF">SEVIR_2G254350v2</name>
</gene>
<organism evidence="2 3">
    <name type="scientific">Setaria viridis</name>
    <name type="common">Green bristlegrass</name>
    <name type="synonym">Setaria italica subsp. viridis</name>
    <dbReference type="NCBI Taxonomy" id="4556"/>
    <lineage>
        <taxon>Eukaryota</taxon>
        <taxon>Viridiplantae</taxon>
        <taxon>Streptophyta</taxon>
        <taxon>Embryophyta</taxon>
        <taxon>Tracheophyta</taxon>
        <taxon>Spermatophyta</taxon>
        <taxon>Magnoliopsida</taxon>
        <taxon>Liliopsida</taxon>
        <taxon>Poales</taxon>
        <taxon>Poaceae</taxon>
        <taxon>PACMAD clade</taxon>
        <taxon>Panicoideae</taxon>
        <taxon>Panicodae</taxon>
        <taxon>Paniceae</taxon>
        <taxon>Cenchrinae</taxon>
        <taxon>Setaria</taxon>
    </lineage>
</organism>
<evidence type="ECO:0000313" key="3">
    <source>
        <dbReference type="Proteomes" id="UP000298652"/>
    </source>
</evidence>